<protein>
    <submittedName>
        <fullName evidence="5">Uncharacterized protein</fullName>
    </submittedName>
</protein>
<keyword evidence="2" id="KW-0732">Signal</keyword>
<feature type="domain" description="DUF7223" evidence="4">
    <location>
        <begin position="263"/>
        <end position="393"/>
    </location>
</feature>
<proteinExistence type="predicted"/>
<dbReference type="AlphaFoldDB" id="A0AAN6MGL6"/>
<reference evidence="5" key="1">
    <citation type="journal article" date="2023" name="Mol. Phylogenet. Evol.">
        <title>Genome-scale phylogeny and comparative genomics of the fungal order Sordariales.</title>
        <authorList>
            <person name="Hensen N."/>
            <person name="Bonometti L."/>
            <person name="Westerberg I."/>
            <person name="Brannstrom I.O."/>
            <person name="Guillou S."/>
            <person name="Cros-Aarteil S."/>
            <person name="Calhoun S."/>
            <person name="Haridas S."/>
            <person name="Kuo A."/>
            <person name="Mondo S."/>
            <person name="Pangilinan J."/>
            <person name="Riley R."/>
            <person name="LaButti K."/>
            <person name="Andreopoulos B."/>
            <person name="Lipzen A."/>
            <person name="Chen C."/>
            <person name="Yan M."/>
            <person name="Daum C."/>
            <person name="Ng V."/>
            <person name="Clum A."/>
            <person name="Steindorff A."/>
            <person name="Ohm R.A."/>
            <person name="Martin F."/>
            <person name="Silar P."/>
            <person name="Natvig D.O."/>
            <person name="Lalanne C."/>
            <person name="Gautier V."/>
            <person name="Ament-Velasquez S.L."/>
            <person name="Kruys A."/>
            <person name="Hutchinson M.I."/>
            <person name="Powell A.J."/>
            <person name="Barry K."/>
            <person name="Miller A.N."/>
            <person name="Grigoriev I.V."/>
            <person name="Debuchy R."/>
            <person name="Gladieux P."/>
            <person name="Hiltunen Thoren M."/>
            <person name="Johannesson H."/>
        </authorList>
    </citation>
    <scope>NUCLEOTIDE SEQUENCE</scope>
    <source>
        <strain evidence="5">CBS 103.79</strain>
    </source>
</reference>
<accession>A0AAN6MGL6</accession>
<dbReference type="InterPro" id="IPR054293">
    <property type="entry name" value="DUF7029"/>
</dbReference>
<sequence length="480" mass="50542">MAVFTSLVRLAVAVGILCAQGSQAAQDTGTATVFTKSNRPAHDRILHPVLSQDADTTNLGNLLPSTNVSLNWGAQGNGLVKVAMVMAHPTVLLEEVDDISSVDCQATAVSVAFGSTEGFDEAFADWSDNGDFILVTNHLGDCDTDNERGFYLVQAITSNRETRTVVASAHRTDVNSTASSLEITFSSITVPQSKRAITLNPDGFTISNSLSLPAPLPLASFDPFVSVVANKADLTASITLSGHIKYSLLEARLSELSFDIDASASADVGLVAEVKAAYNTTVKFAPPALTFSFVNIPGIVSIGPALAFAIGADLGAEAGAAITADLGVEIPAGNAHLDFLDASKSSATGWEPKFTAEANITEKIAASIDPFAEVTVELQFVLLSGLVDLSGGITARPGFNNDFVLTATQPLIGGEKNGSTTAYHRPRSVRPRNGEGQLQCSQGLEIKSEFEFSIIAFVTQFFRTTLFHTTVPIADKCFAF</sequence>
<feature type="region of interest" description="Disordered" evidence="1">
    <location>
        <begin position="415"/>
        <end position="436"/>
    </location>
</feature>
<dbReference type="Pfam" id="PF23865">
    <property type="entry name" value="DUF7223"/>
    <property type="match status" value="1"/>
</dbReference>
<keyword evidence="6" id="KW-1185">Reference proteome</keyword>
<evidence type="ECO:0000256" key="1">
    <source>
        <dbReference type="SAM" id="MobiDB-lite"/>
    </source>
</evidence>
<dbReference type="Pfam" id="PF22974">
    <property type="entry name" value="DUF7029"/>
    <property type="match status" value="1"/>
</dbReference>
<feature type="domain" description="DUF7029" evidence="3">
    <location>
        <begin position="86"/>
        <end position="181"/>
    </location>
</feature>
<evidence type="ECO:0000256" key="2">
    <source>
        <dbReference type="SAM" id="SignalP"/>
    </source>
</evidence>
<dbReference type="EMBL" id="MU855738">
    <property type="protein sequence ID" value="KAK3899802.1"/>
    <property type="molecule type" value="Genomic_DNA"/>
</dbReference>
<dbReference type="InterPro" id="IPR055647">
    <property type="entry name" value="DUF7223"/>
</dbReference>
<organism evidence="5 6">
    <name type="scientific">Staphylotrichum tortipilum</name>
    <dbReference type="NCBI Taxonomy" id="2831512"/>
    <lineage>
        <taxon>Eukaryota</taxon>
        <taxon>Fungi</taxon>
        <taxon>Dikarya</taxon>
        <taxon>Ascomycota</taxon>
        <taxon>Pezizomycotina</taxon>
        <taxon>Sordariomycetes</taxon>
        <taxon>Sordariomycetidae</taxon>
        <taxon>Sordariales</taxon>
        <taxon>Chaetomiaceae</taxon>
        <taxon>Staphylotrichum</taxon>
    </lineage>
</organism>
<dbReference type="Proteomes" id="UP001303889">
    <property type="component" value="Unassembled WGS sequence"/>
</dbReference>
<feature type="signal peptide" evidence="2">
    <location>
        <begin position="1"/>
        <end position="24"/>
    </location>
</feature>
<evidence type="ECO:0000259" key="4">
    <source>
        <dbReference type="Pfam" id="PF23865"/>
    </source>
</evidence>
<reference evidence="5" key="2">
    <citation type="submission" date="2023-05" db="EMBL/GenBank/DDBJ databases">
        <authorList>
            <consortium name="Lawrence Berkeley National Laboratory"/>
            <person name="Steindorff A."/>
            <person name="Hensen N."/>
            <person name="Bonometti L."/>
            <person name="Westerberg I."/>
            <person name="Brannstrom I.O."/>
            <person name="Guillou S."/>
            <person name="Cros-Aarteil S."/>
            <person name="Calhoun S."/>
            <person name="Haridas S."/>
            <person name="Kuo A."/>
            <person name="Mondo S."/>
            <person name="Pangilinan J."/>
            <person name="Riley R."/>
            <person name="Labutti K."/>
            <person name="Andreopoulos B."/>
            <person name="Lipzen A."/>
            <person name="Chen C."/>
            <person name="Yanf M."/>
            <person name="Daum C."/>
            <person name="Ng V."/>
            <person name="Clum A."/>
            <person name="Ohm R."/>
            <person name="Martin F."/>
            <person name="Silar P."/>
            <person name="Natvig D."/>
            <person name="Lalanne C."/>
            <person name="Gautier V."/>
            <person name="Ament-Velasquez S.L."/>
            <person name="Kruys A."/>
            <person name="Hutchinson M.I."/>
            <person name="Powell A.J."/>
            <person name="Barry K."/>
            <person name="Miller A.N."/>
            <person name="Grigoriev I.V."/>
            <person name="Debuchy R."/>
            <person name="Gladieux P."/>
            <person name="Thoren M.H."/>
            <person name="Johannesson H."/>
        </authorList>
    </citation>
    <scope>NUCLEOTIDE SEQUENCE</scope>
    <source>
        <strain evidence="5">CBS 103.79</strain>
    </source>
</reference>
<evidence type="ECO:0000313" key="6">
    <source>
        <dbReference type="Proteomes" id="UP001303889"/>
    </source>
</evidence>
<feature type="chain" id="PRO_5042904671" evidence="2">
    <location>
        <begin position="25"/>
        <end position="480"/>
    </location>
</feature>
<name>A0AAN6MGL6_9PEZI</name>
<comment type="caution">
    <text evidence="5">The sequence shown here is derived from an EMBL/GenBank/DDBJ whole genome shotgun (WGS) entry which is preliminary data.</text>
</comment>
<evidence type="ECO:0000259" key="3">
    <source>
        <dbReference type="Pfam" id="PF22974"/>
    </source>
</evidence>
<gene>
    <name evidence="5" type="ORF">C8A05DRAFT_46229</name>
</gene>
<evidence type="ECO:0000313" key="5">
    <source>
        <dbReference type="EMBL" id="KAK3899802.1"/>
    </source>
</evidence>